<evidence type="ECO:0000256" key="2">
    <source>
        <dbReference type="SAM" id="Phobius"/>
    </source>
</evidence>
<feature type="transmembrane region" description="Helical" evidence="2">
    <location>
        <begin position="428"/>
        <end position="450"/>
    </location>
</feature>
<accession>A0ABV9QW87</accession>
<dbReference type="InterPro" id="IPR014345">
    <property type="entry name" value="XrtA_polysacc_chain"/>
</dbReference>
<evidence type="ECO:0000313" key="4">
    <source>
        <dbReference type="Proteomes" id="UP001595886"/>
    </source>
</evidence>
<dbReference type="PANTHER" id="PTHR32309:SF13">
    <property type="entry name" value="FERRIC ENTEROBACTIN TRANSPORT PROTEIN FEPE"/>
    <property type="match status" value="1"/>
</dbReference>
<comment type="caution">
    <text evidence="3">The sequence shown here is derived from an EMBL/GenBank/DDBJ whole genome shotgun (WGS) entry which is preliminary data.</text>
</comment>
<dbReference type="PANTHER" id="PTHR32309">
    <property type="entry name" value="TYROSINE-PROTEIN KINASE"/>
    <property type="match status" value="1"/>
</dbReference>
<feature type="coiled-coil region" evidence="1">
    <location>
        <begin position="180"/>
        <end position="236"/>
    </location>
</feature>
<dbReference type="EMBL" id="JBHSHD010000005">
    <property type="protein sequence ID" value="MFC4819732.1"/>
    <property type="molecule type" value="Genomic_DNA"/>
</dbReference>
<protein>
    <submittedName>
        <fullName evidence="3">XrtA system polysaccharide chain length determinant</fullName>
    </submittedName>
</protein>
<gene>
    <name evidence="3" type="ORF">ACFO6Q_05330</name>
</gene>
<dbReference type="NCBIfam" id="TIGR03007">
    <property type="entry name" value="pepcterm_ChnLen"/>
    <property type="match status" value="1"/>
</dbReference>
<keyword evidence="4" id="KW-1185">Reference proteome</keyword>
<keyword evidence="2" id="KW-1133">Transmembrane helix</keyword>
<evidence type="ECO:0000256" key="1">
    <source>
        <dbReference type="SAM" id="Coils"/>
    </source>
</evidence>
<evidence type="ECO:0000313" key="3">
    <source>
        <dbReference type="EMBL" id="MFC4819732.1"/>
    </source>
</evidence>
<dbReference type="RefSeq" id="WP_380019527.1">
    <property type="nucleotide sequence ID" value="NZ_JBHSHD010000005.1"/>
</dbReference>
<proteinExistence type="predicted"/>
<dbReference type="Proteomes" id="UP001595886">
    <property type="component" value="Unassembled WGS sequence"/>
</dbReference>
<organism evidence="3 4">
    <name type="scientific">Dokdonella ginsengisoli</name>
    <dbReference type="NCBI Taxonomy" id="363846"/>
    <lineage>
        <taxon>Bacteria</taxon>
        <taxon>Pseudomonadati</taxon>
        <taxon>Pseudomonadota</taxon>
        <taxon>Gammaproteobacteria</taxon>
        <taxon>Lysobacterales</taxon>
        <taxon>Rhodanobacteraceae</taxon>
        <taxon>Dokdonella</taxon>
    </lineage>
</organism>
<feature type="transmembrane region" description="Helical" evidence="2">
    <location>
        <begin position="23"/>
        <end position="44"/>
    </location>
</feature>
<keyword evidence="1" id="KW-0175">Coiled coil</keyword>
<feature type="coiled-coil region" evidence="1">
    <location>
        <begin position="285"/>
        <end position="312"/>
    </location>
</feature>
<feature type="transmembrane region" description="Helical" evidence="2">
    <location>
        <begin position="491"/>
        <end position="511"/>
    </location>
</feature>
<sequence>MATSLAPLSELTPILVTEARRRMLTLGTLFALIALAALVIGATWPKRYESATTILVQESNIVTGLMEGRAVATTVADRASIAREVIFSRKVMGDILEVGGWTARQPPPSPVEQDRIIETITNRTKITSPRDNLIEISYSDGDAARSYRVTQRLAESFIQESLAAKERESRNAFDFINSQVESYHKKLTDAEDKLKAYREANVDARPGGEADSNARIAQLRSQVEQARMEMMEQSSREGALVAQVSGESEVTAVQTRDGQIRAQLAELQGQLDKLLLTYTDDYPDVVRIRHQMQDLQESLKRNEAQKATAKADSPSSIDSAVQYNPLYTELRSKLNEVRRNRGATASRLAASQTMLNDELERSKRIASSENALSELTRDYEVNRDIYQDLLKRRENARVSMDLDQKQQGLTFRIQEPAVMPLRPSGLRLMHFAMAGLGLGIVLPLGLLFGYARFDPRARSAAQIERMAGVPVLATIPVYATPGDRRRHFMHATLLLAIIAAVGVAYVAMYWIRLEVLP</sequence>
<name>A0ABV9QW87_9GAMM</name>
<reference evidence="4" key="1">
    <citation type="journal article" date="2019" name="Int. J. Syst. Evol. Microbiol.">
        <title>The Global Catalogue of Microorganisms (GCM) 10K type strain sequencing project: providing services to taxonomists for standard genome sequencing and annotation.</title>
        <authorList>
            <consortium name="The Broad Institute Genomics Platform"/>
            <consortium name="The Broad Institute Genome Sequencing Center for Infectious Disease"/>
            <person name="Wu L."/>
            <person name="Ma J."/>
        </authorList>
    </citation>
    <scope>NUCLEOTIDE SEQUENCE [LARGE SCALE GENOMIC DNA]</scope>
    <source>
        <strain evidence="4">CCUG 30340</strain>
    </source>
</reference>
<dbReference type="InterPro" id="IPR050445">
    <property type="entry name" value="Bact_polysacc_biosynth/exp"/>
</dbReference>
<keyword evidence="2" id="KW-0812">Transmembrane</keyword>
<keyword evidence="2" id="KW-0472">Membrane</keyword>